<reference evidence="1 2" key="3">
    <citation type="journal article" date="2013" name="Rice">
        <title>Improvement of the Oryza sativa Nipponbare reference genome using next generation sequence and optical map data.</title>
        <authorList>
            <person name="Kawahara Y."/>
            <person name="de la Bastide M."/>
            <person name="Hamilton J.P."/>
            <person name="Kanamori H."/>
            <person name="McCombie W.R."/>
            <person name="Ouyang S."/>
            <person name="Schwartz D.C."/>
            <person name="Tanaka T."/>
            <person name="Wu J."/>
            <person name="Zhou S."/>
            <person name="Childs K.L."/>
            <person name="Davidson R.M."/>
            <person name="Lin H."/>
            <person name="Quesada-Ocampo L."/>
            <person name="Vaillancourt B."/>
            <person name="Sakai H."/>
            <person name="Lee S.S."/>
            <person name="Kim J."/>
            <person name="Numa H."/>
            <person name="Itoh T."/>
            <person name="Buell C.R."/>
            <person name="Matsumoto T."/>
        </authorList>
    </citation>
    <scope>NUCLEOTIDE SEQUENCE [LARGE SCALE GENOMIC DNA]</scope>
    <source>
        <strain evidence="2">cv. Nipponbare</strain>
    </source>
</reference>
<dbReference type="EMBL" id="AP014958">
    <property type="protein sequence ID" value="BAS78653.1"/>
    <property type="molecule type" value="Genomic_DNA"/>
</dbReference>
<dbReference type="PaxDb" id="39947-A0A0P0VJ41"/>
<dbReference type="Proteomes" id="UP000059680">
    <property type="component" value="Chromosome 2"/>
</dbReference>
<sequence>MEILGKLPHLAILRPWKSSFLQCKKIHFDFQQGTFPSLMELKDQEGLKSLNFMQWLRGEGRELGGFGEKDKRRRHCGDAVGVGAAQAFGVDGFKEKEAGHSGGTAA</sequence>
<organism evidence="1 2">
    <name type="scientific">Oryza sativa subsp. japonica</name>
    <name type="common">Rice</name>
    <dbReference type="NCBI Taxonomy" id="39947"/>
    <lineage>
        <taxon>Eukaryota</taxon>
        <taxon>Viridiplantae</taxon>
        <taxon>Streptophyta</taxon>
        <taxon>Embryophyta</taxon>
        <taxon>Tracheophyta</taxon>
        <taxon>Spermatophyta</taxon>
        <taxon>Magnoliopsida</taxon>
        <taxon>Liliopsida</taxon>
        <taxon>Poales</taxon>
        <taxon>Poaceae</taxon>
        <taxon>BOP clade</taxon>
        <taxon>Oryzoideae</taxon>
        <taxon>Oryzeae</taxon>
        <taxon>Oryzinae</taxon>
        <taxon>Oryza</taxon>
        <taxon>Oryza sativa</taxon>
    </lineage>
</organism>
<dbReference type="InParanoid" id="A0A0P0VJ41"/>
<reference evidence="2" key="1">
    <citation type="journal article" date="2005" name="Nature">
        <title>The map-based sequence of the rice genome.</title>
        <authorList>
            <consortium name="International rice genome sequencing project (IRGSP)"/>
            <person name="Matsumoto T."/>
            <person name="Wu J."/>
            <person name="Kanamori H."/>
            <person name="Katayose Y."/>
            <person name="Fujisawa M."/>
            <person name="Namiki N."/>
            <person name="Mizuno H."/>
            <person name="Yamamoto K."/>
            <person name="Antonio B.A."/>
            <person name="Baba T."/>
            <person name="Sakata K."/>
            <person name="Nagamura Y."/>
            <person name="Aoki H."/>
            <person name="Arikawa K."/>
            <person name="Arita K."/>
            <person name="Bito T."/>
            <person name="Chiden Y."/>
            <person name="Fujitsuka N."/>
            <person name="Fukunaka R."/>
            <person name="Hamada M."/>
            <person name="Harada C."/>
            <person name="Hayashi A."/>
            <person name="Hijishita S."/>
            <person name="Honda M."/>
            <person name="Hosokawa S."/>
            <person name="Ichikawa Y."/>
            <person name="Idonuma A."/>
            <person name="Iijima M."/>
            <person name="Ikeda M."/>
            <person name="Ikeno M."/>
            <person name="Ito K."/>
            <person name="Ito S."/>
            <person name="Ito T."/>
            <person name="Ito Y."/>
            <person name="Ito Y."/>
            <person name="Iwabuchi A."/>
            <person name="Kamiya K."/>
            <person name="Karasawa W."/>
            <person name="Kurita K."/>
            <person name="Katagiri S."/>
            <person name="Kikuta A."/>
            <person name="Kobayashi H."/>
            <person name="Kobayashi N."/>
            <person name="Machita K."/>
            <person name="Maehara T."/>
            <person name="Masukawa M."/>
            <person name="Mizubayashi T."/>
            <person name="Mukai Y."/>
            <person name="Nagasaki H."/>
            <person name="Nagata Y."/>
            <person name="Naito S."/>
            <person name="Nakashima M."/>
            <person name="Nakama Y."/>
            <person name="Nakamichi Y."/>
            <person name="Nakamura M."/>
            <person name="Meguro A."/>
            <person name="Negishi M."/>
            <person name="Ohta I."/>
            <person name="Ohta T."/>
            <person name="Okamoto M."/>
            <person name="Ono N."/>
            <person name="Saji S."/>
            <person name="Sakaguchi M."/>
            <person name="Sakai K."/>
            <person name="Shibata M."/>
            <person name="Shimokawa T."/>
            <person name="Song J."/>
            <person name="Takazaki Y."/>
            <person name="Terasawa K."/>
            <person name="Tsugane M."/>
            <person name="Tsuji K."/>
            <person name="Ueda S."/>
            <person name="Waki K."/>
            <person name="Yamagata H."/>
            <person name="Yamamoto M."/>
            <person name="Yamamoto S."/>
            <person name="Yamane H."/>
            <person name="Yoshiki S."/>
            <person name="Yoshihara R."/>
            <person name="Yukawa K."/>
            <person name="Zhong H."/>
            <person name="Yano M."/>
            <person name="Yuan Q."/>
            <person name="Ouyang S."/>
            <person name="Liu J."/>
            <person name="Jones K.M."/>
            <person name="Gansberger K."/>
            <person name="Moffat K."/>
            <person name="Hill J."/>
            <person name="Bera J."/>
            <person name="Fadrosh D."/>
            <person name="Jin S."/>
            <person name="Johri S."/>
            <person name="Kim M."/>
            <person name="Overton L."/>
            <person name="Reardon M."/>
            <person name="Tsitrin T."/>
            <person name="Vuong H."/>
            <person name="Weaver B."/>
            <person name="Ciecko A."/>
            <person name="Tallon L."/>
            <person name="Jackson J."/>
            <person name="Pai G."/>
            <person name="Aken S.V."/>
            <person name="Utterback T."/>
            <person name="Reidmuller S."/>
            <person name="Feldblyum T."/>
            <person name="Hsiao J."/>
            <person name="Zismann V."/>
            <person name="Iobst S."/>
            <person name="de Vazeille A.R."/>
            <person name="Buell C.R."/>
            <person name="Ying K."/>
            <person name="Li Y."/>
            <person name="Lu T."/>
            <person name="Huang Y."/>
            <person name="Zhao Q."/>
            <person name="Feng Q."/>
            <person name="Zhang L."/>
            <person name="Zhu J."/>
            <person name="Weng Q."/>
            <person name="Mu J."/>
            <person name="Lu Y."/>
            <person name="Fan D."/>
            <person name="Liu Y."/>
            <person name="Guan J."/>
            <person name="Zhang Y."/>
            <person name="Yu S."/>
            <person name="Liu X."/>
            <person name="Zhang Y."/>
            <person name="Hong G."/>
            <person name="Han B."/>
            <person name="Choisne N."/>
            <person name="Demange N."/>
            <person name="Orjeda G."/>
            <person name="Samain S."/>
            <person name="Cattolico L."/>
            <person name="Pelletier E."/>
            <person name="Couloux A."/>
            <person name="Segurens B."/>
            <person name="Wincker P."/>
            <person name="D'Hont A."/>
            <person name="Scarpelli C."/>
            <person name="Weissenbach J."/>
            <person name="Salanoubat M."/>
            <person name="Quetier F."/>
            <person name="Yu Y."/>
            <person name="Kim H.R."/>
            <person name="Rambo T."/>
            <person name="Currie J."/>
            <person name="Collura K."/>
            <person name="Luo M."/>
            <person name="Yang T."/>
            <person name="Ammiraju J.S.S."/>
            <person name="Engler F."/>
            <person name="Soderlund C."/>
            <person name="Wing R.A."/>
            <person name="Palmer L.E."/>
            <person name="de la Bastide M."/>
            <person name="Spiegel L."/>
            <person name="Nascimento L."/>
            <person name="Zutavern T."/>
            <person name="O'Shaughnessy A."/>
            <person name="Dike S."/>
            <person name="Dedhia N."/>
            <person name="Preston R."/>
            <person name="Balija V."/>
            <person name="McCombie W.R."/>
            <person name="Chow T."/>
            <person name="Chen H."/>
            <person name="Chung M."/>
            <person name="Chen C."/>
            <person name="Shaw J."/>
            <person name="Wu H."/>
            <person name="Hsiao K."/>
            <person name="Chao Y."/>
            <person name="Chu M."/>
            <person name="Cheng C."/>
            <person name="Hour A."/>
            <person name="Lee P."/>
            <person name="Lin S."/>
            <person name="Lin Y."/>
            <person name="Liou J."/>
            <person name="Liu S."/>
            <person name="Hsing Y."/>
            <person name="Raghuvanshi S."/>
            <person name="Mohanty A."/>
            <person name="Bharti A.K."/>
            <person name="Gaur A."/>
            <person name="Gupta V."/>
            <person name="Kumar D."/>
            <person name="Ravi V."/>
            <person name="Vij S."/>
            <person name="Kapur A."/>
            <person name="Khurana P."/>
            <person name="Khurana P."/>
            <person name="Khurana J.P."/>
            <person name="Tyagi A.K."/>
            <person name="Gaikwad K."/>
            <person name="Singh A."/>
            <person name="Dalal V."/>
            <person name="Srivastava S."/>
            <person name="Dixit A."/>
            <person name="Pal A.K."/>
            <person name="Ghazi I.A."/>
            <person name="Yadav M."/>
            <person name="Pandit A."/>
            <person name="Bhargava A."/>
            <person name="Sureshbabu K."/>
            <person name="Batra K."/>
            <person name="Sharma T.R."/>
            <person name="Mohapatra T."/>
            <person name="Singh N.K."/>
            <person name="Messing J."/>
            <person name="Nelson A.B."/>
            <person name="Fuks G."/>
            <person name="Kavchok S."/>
            <person name="Keizer G."/>
            <person name="Linton E."/>
            <person name="Llaca V."/>
            <person name="Song R."/>
            <person name="Tanyolac B."/>
            <person name="Young S."/>
            <person name="Ho-Il K."/>
            <person name="Hahn J.H."/>
            <person name="Sangsakoo G."/>
            <person name="Vanavichit A."/>
            <person name="de Mattos Luiz.A.T."/>
            <person name="Zimmer P.D."/>
            <person name="Malone G."/>
            <person name="Dellagostin O."/>
            <person name="de Oliveira A.C."/>
            <person name="Bevan M."/>
            <person name="Bancroft I."/>
            <person name="Minx P."/>
            <person name="Cordum H."/>
            <person name="Wilson R."/>
            <person name="Cheng Z."/>
            <person name="Jin W."/>
            <person name="Jiang J."/>
            <person name="Leong S.A."/>
            <person name="Iwama H."/>
            <person name="Gojobori T."/>
            <person name="Itoh T."/>
            <person name="Niimura Y."/>
            <person name="Fujii Y."/>
            <person name="Habara T."/>
            <person name="Sakai H."/>
            <person name="Sato Y."/>
            <person name="Wilson G."/>
            <person name="Kumar K."/>
            <person name="McCouch S."/>
            <person name="Juretic N."/>
            <person name="Hoen D."/>
            <person name="Wright S."/>
            <person name="Bruskiewich R."/>
            <person name="Bureau T."/>
            <person name="Miyao A."/>
            <person name="Hirochika H."/>
            <person name="Nishikawa T."/>
            <person name="Kadowaki K."/>
            <person name="Sugiura M."/>
            <person name="Burr B."/>
            <person name="Sasaki T."/>
        </authorList>
    </citation>
    <scope>NUCLEOTIDE SEQUENCE [LARGE SCALE GENOMIC DNA]</scope>
    <source>
        <strain evidence="2">cv. Nipponbare</strain>
    </source>
</reference>
<dbReference type="AlphaFoldDB" id="A0A0P0VJ41"/>
<accession>A0A0P0VJ41</accession>
<proteinExistence type="predicted"/>
<reference evidence="1 2" key="2">
    <citation type="journal article" date="2013" name="Plant Cell Physiol.">
        <title>Rice Annotation Project Database (RAP-DB): an integrative and interactive database for rice genomics.</title>
        <authorList>
            <person name="Sakai H."/>
            <person name="Lee S.S."/>
            <person name="Tanaka T."/>
            <person name="Numa H."/>
            <person name="Kim J."/>
            <person name="Kawahara Y."/>
            <person name="Wakimoto H."/>
            <person name="Yang C.C."/>
            <person name="Iwamoto M."/>
            <person name="Abe T."/>
            <person name="Yamada Y."/>
            <person name="Muto A."/>
            <person name="Inokuchi H."/>
            <person name="Ikemura T."/>
            <person name="Matsumoto T."/>
            <person name="Sasaki T."/>
            <person name="Itoh T."/>
        </authorList>
    </citation>
    <scope>NUCLEOTIDE SEQUENCE [LARGE SCALE GENOMIC DNA]</scope>
    <source>
        <strain evidence="2">cv. Nipponbare</strain>
    </source>
</reference>
<protein>
    <submittedName>
        <fullName evidence="1">Os02g0475951 protein</fullName>
    </submittedName>
</protein>
<gene>
    <name evidence="1" type="ordered locus">Os02g0475951</name>
    <name evidence="1" type="ORF">OSNPB_020475951</name>
</gene>
<name>A0A0P0VJ41_ORYSJ</name>
<keyword evidence="2" id="KW-1185">Reference proteome</keyword>
<evidence type="ECO:0000313" key="2">
    <source>
        <dbReference type="Proteomes" id="UP000059680"/>
    </source>
</evidence>
<evidence type="ECO:0000313" key="1">
    <source>
        <dbReference type="EMBL" id="BAS78653.1"/>
    </source>
</evidence>